<evidence type="ECO:0000313" key="2">
    <source>
        <dbReference type="Proteomes" id="UP001519287"/>
    </source>
</evidence>
<keyword evidence="1" id="KW-0808">Transferase</keyword>
<dbReference type="SUPFAM" id="SSF52540">
    <property type="entry name" value="P-loop containing nucleoside triphosphate hydrolases"/>
    <property type="match status" value="1"/>
</dbReference>
<accession>A0ABS4J8E8</accession>
<keyword evidence="2" id="KW-1185">Reference proteome</keyword>
<name>A0ABS4J8E8_9BACL</name>
<comment type="caution">
    <text evidence="1">The sequence shown here is derived from an EMBL/GenBank/DDBJ whole genome shotgun (WGS) entry which is preliminary data.</text>
</comment>
<dbReference type="GO" id="GO:0016301">
    <property type="term" value="F:kinase activity"/>
    <property type="evidence" value="ECO:0007669"/>
    <property type="project" value="UniProtKB-KW"/>
</dbReference>
<sequence length="207" mass="23016">MEPFFIVISGTSGSGKTTLCKKLATLLGNDSVCLSFDEYFAASEFNLIIWYTNGANPDEVKNAQLLEDLHSLRTGKNIKNITTGETIKPSAYILLDEPFGRGRYKTENLIDFSVHLELPLEVSLARRILRHFDPSVSIDYQVKSANDYLTAYLKHNLRDFYVAVNAIALEDCDVSLDGMKSTDELALEVVGLLSEIKGGKENGHSLY</sequence>
<dbReference type="Gene3D" id="3.40.50.300">
    <property type="entry name" value="P-loop containing nucleotide triphosphate hydrolases"/>
    <property type="match status" value="1"/>
</dbReference>
<proteinExistence type="predicted"/>
<dbReference type="Proteomes" id="UP001519287">
    <property type="component" value="Unassembled WGS sequence"/>
</dbReference>
<evidence type="ECO:0000313" key="1">
    <source>
        <dbReference type="EMBL" id="MBP1995351.1"/>
    </source>
</evidence>
<dbReference type="RefSeq" id="WP_209977159.1">
    <property type="nucleotide sequence ID" value="NZ_JAGGLB010000033.1"/>
</dbReference>
<protein>
    <submittedName>
        <fullName evidence="1">Uridine kinase</fullName>
    </submittedName>
</protein>
<dbReference type="Pfam" id="PF13238">
    <property type="entry name" value="AAA_18"/>
    <property type="match status" value="1"/>
</dbReference>
<dbReference type="InterPro" id="IPR027417">
    <property type="entry name" value="P-loop_NTPase"/>
</dbReference>
<gene>
    <name evidence="1" type="ORF">J2Z66_006993</name>
</gene>
<reference evidence="1 2" key="1">
    <citation type="submission" date="2021-03" db="EMBL/GenBank/DDBJ databases">
        <title>Genomic Encyclopedia of Type Strains, Phase IV (KMG-IV): sequencing the most valuable type-strain genomes for metagenomic binning, comparative biology and taxonomic classification.</title>
        <authorList>
            <person name="Goeker M."/>
        </authorList>
    </citation>
    <scope>NUCLEOTIDE SEQUENCE [LARGE SCALE GENOMIC DNA]</scope>
    <source>
        <strain evidence="1 2">DSM 26048</strain>
    </source>
</reference>
<organism evidence="1 2">
    <name type="scientific">Paenibacillus eucommiae</name>
    <dbReference type="NCBI Taxonomy" id="1355755"/>
    <lineage>
        <taxon>Bacteria</taxon>
        <taxon>Bacillati</taxon>
        <taxon>Bacillota</taxon>
        <taxon>Bacilli</taxon>
        <taxon>Bacillales</taxon>
        <taxon>Paenibacillaceae</taxon>
        <taxon>Paenibacillus</taxon>
    </lineage>
</organism>
<keyword evidence="1" id="KW-0418">Kinase</keyword>
<dbReference type="PANTHER" id="PTHR10285">
    <property type="entry name" value="URIDINE KINASE"/>
    <property type="match status" value="1"/>
</dbReference>
<dbReference type="EMBL" id="JAGGLB010000033">
    <property type="protein sequence ID" value="MBP1995351.1"/>
    <property type="molecule type" value="Genomic_DNA"/>
</dbReference>